<name>A0ABU9MVG9_9GAMM</name>
<comment type="caution">
    <text evidence="1">The sequence shown here is derived from an EMBL/GenBank/DDBJ whole genome shotgun (WGS) entry which is preliminary data.</text>
</comment>
<dbReference type="Proteomes" id="UP001447008">
    <property type="component" value="Unassembled WGS sequence"/>
</dbReference>
<protein>
    <submittedName>
        <fullName evidence="1">Iron-containing redox enzyme family protein</fullName>
    </submittedName>
</protein>
<organism evidence="1 2">
    <name type="scientific">Pseudoalteromonas qingdaonensis</name>
    <dbReference type="NCBI Taxonomy" id="3131913"/>
    <lineage>
        <taxon>Bacteria</taxon>
        <taxon>Pseudomonadati</taxon>
        <taxon>Pseudomonadota</taxon>
        <taxon>Gammaproteobacteria</taxon>
        <taxon>Alteromonadales</taxon>
        <taxon>Pseudoalteromonadaceae</taxon>
        <taxon>Pseudoalteromonas</taxon>
    </lineage>
</organism>
<proteinExistence type="predicted"/>
<dbReference type="InterPro" id="IPR016084">
    <property type="entry name" value="Haem_Oase-like_multi-hlx"/>
</dbReference>
<dbReference type="Gene3D" id="1.20.910.10">
    <property type="entry name" value="Heme oxygenase-like"/>
    <property type="match status" value="1"/>
</dbReference>
<dbReference type="SUPFAM" id="SSF48613">
    <property type="entry name" value="Heme oxygenase-like"/>
    <property type="match status" value="1"/>
</dbReference>
<reference evidence="1 2" key="1">
    <citation type="submission" date="2024-03" db="EMBL/GenBank/DDBJ databases">
        <title>Pseudoalteromonas qingdaonensis sp. nov., isolated from the intestines of marine benthic organisms.</title>
        <authorList>
            <person name="Lin X."/>
            <person name="Fang S."/>
            <person name="Hu X."/>
        </authorList>
    </citation>
    <scope>NUCLEOTIDE SEQUENCE [LARGE SCALE GENOMIC DNA]</scope>
    <source>
        <strain evidence="1 2">YIC-827</strain>
    </source>
</reference>
<gene>
    <name evidence="1" type="ORF">WCN91_05205</name>
</gene>
<dbReference type="EMBL" id="JBCGCU010000004">
    <property type="protein sequence ID" value="MEM0514826.1"/>
    <property type="molecule type" value="Genomic_DNA"/>
</dbReference>
<evidence type="ECO:0000313" key="1">
    <source>
        <dbReference type="EMBL" id="MEM0514826.1"/>
    </source>
</evidence>
<keyword evidence="2" id="KW-1185">Reference proteome</keyword>
<evidence type="ECO:0000313" key="2">
    <source>
        <dbReference type="Proteomes" id="UP001447008"/>
    </source>
</evidence>
<sequence length="226" mass="26154">MEQHVLSDNGQRCLQGLMRIWFDFERQLGRVPIIARLQRGQFEQQDYQKLLLNLRQQVIEGARWITRTASSFDRDYADVRAIVIGHAQEEHRDYEVLEQDYVAAGGTLEDIVKAPRNAGSEALHAFLMYRGSQPNPVDMIGAMWIIEGLGHKMASDWAKQVEHCLQIDGDYTRFMRYHGDNDDAHLEKLYRLIDRVSHSEQQVEAILRTAKVVGRLYTLQLEEIDG</sequence>
<dbReference type="RefSeq" id="WP_342676954.1">
    <property type="nucleotide sequence ID" value="NZ_JBCGCU010000004.1"/>
</dbReference>
<accession>A0ABU9MVG9</accession>
<dbReference type="Pfam" id="PF14518">
    <property type="entry name" value="Haem_oxygenas_2"/>
    <property type="match status" value="1"/>
</dbReference>